<name>A0AAW2S5A1_SESRA</name>
<keyword evidence="1" id="KW-0677">Repeat</keyword>
<evidence type="ECO:0000313" key="3">
    <source>
        <dbReference type="EMBL" id="KAL0387270.1"/>
    </source>
</evidence>
<dbReference type="GO" id="GO:0009451">
    <property type="term" value="P:RNA modification"/>
    <property type="evidence" value="ECO:0007669"/>
    <property type="project" value="InterPro"/>
</dbReference>
<evidence type="ECO:0008006" key="4">
    <source>
        <dbReference type="Google" id="ProtNLM"/>
    </source>
</evidence>
<proteinExistence type="predicted"/>
<comment type="caution">
    <text evidence="3">The sequence shown here is derived from an EMBL/GenBank/DDBJ whole genome shotgun (WGS) entry which is preliminary data.</text>
</comment>
<dbReference type="AlphaFoldDB" id="A0AAW2S5A1"/>
<accession>A0AAW2S5A1</accession>
<dbReference type="InterPro" id="IPR002885">
    <property type="entry name" value="PPR_rpt"/>
</dbReference>
<reference evidence="3" key="2">
    <citation type="journal article" date="2024" name="Plant">
        <title>Genomic evolution and insights into agronomic trait innovations of Sesamum species.</title>
        <authorList>
            <person name="Miao H."/>
            <person name="Wang L."/>
            <person name="Qu L."/>
            <person name="Liu H."/>
            <person name="Sun Y."/>
            <person name="Le M."/>
            <person name="Wang Q."/>
            <person name="Wei S."/>
            <person name="Zheng Y."/>
            <person name="Lin W."/>
            <person name="Duan Y."/>
            <person name="Cao H."/>
            <person name="Xiong S."/>
            <person name="Wang X."/>
            <person name="Wei L."/>
            <person name="Li C."/>
            <person name="Ma Q."/>
            <person name="Ju M."/>
            <person name="Zhao R."/>
            <person name="Li G."/>
            <person name="Mu C."/>
            <person name="Tian Q."/>
            <person name="Mei H."/>
            <person name="Zhang T."/>
            <person name="Gao T."/>
            <person name="Zhang H."/>
        </authorList>
    </citation>
    <scope>NUCLEOTIDE SEQUENCE</scope>
    <source>
        <strain evidence="3">G02</strain>
    </source>
</reference>
<dbReference type="InterPro" id="IPR011990">
    <property type="entry name" value="TPR-like_helical_dom_sf"/>
</dbReference>
<dbReference type="GO" id="GO:0003723">
    <property type="term" value="F:RNA binding"/>
    <property type="evidence" value="ECO:0007669"/>
    <property type="project" value="InterPro"/>
</dbReference>
<dbReference type="EMBL" id="JACGWJ010000011">
    <property type="protein sequence ID" value="KAL0387270.1"/>
    <property type="molecule type" value="Genomic_DNA"/>
</dbReference>
<evidence type="ECO:0000256" key="1">
    <source>
        <dbReference type="ARBA" id="ARBA00022737"/>
    </source>
</evidence>
<protein>
    <recommendedName>
        <fullName evidence="4">Pentatricopeptide repeat-containing protein</fullName>
    </recommendedName>
</protein>
<evidence type="ECO:0000256" key="2">
    <source>
        <dbReference type="PROSITE-ProRule" id="PRU00708"/>
    </source>
</evidence>
<sequence length="149" mass="16945">MFLSAISSSLMPQFSSHLSSAVLGVSNILHLQQFHAQLIQHALHRHDYWVARLIAFCTRFHAPSDYTCRIFDSTHQPGVMVFTNMLRYYSKCGGNSEILTLFEEMQRCGLKPDDCVYPVVIKAAGRVGFCSIRNLLRWDLIAGSIYAMR</sequence>
<gene>
    <name evidence="3" type="ORF">Sradi_2608800</name>
</gene>
<dbReference type="InterPro" id="IPR046960">
    <property type="entry name" value="PPR_At4g14850-like_plant"/>
</dbReference>
<reference evidence="3" key="1">
    <citation type="submission" date="2020-06" db="EMBL/GenBank/DDBJ databases">
        <authorList>
            <person name="Li T."/>
            <person name="Hu X."/>
            <person name="Zhang T."/>
            <person name="Song X."/>
            <person name="Zhang H."/>
            <person name="Dai N."/>
            <person name="Sheng W."/>
            <person name="Hou X."/>
            <person name="Wei L."/>
        </authorList>
    </citation>
    <scope>NUCLEOTIDE SEQUENCE</scope>
    <source>
        <strain evidence="3">G02</strain>
        <tissue evidence="3">Leaf</tissue>
    </source>
</reference>
<dbReference type="PROSITE" id="PS51375">
    <property type="entry name" value="PPR"/>
    <property type="match status" value="1"/>
</dbReference>
<feature type="repeat" description="PPR" evidence="2">
    <location>
        <begin position="78"/>
        <end position="112"/>
    </location>
</feature>
<organism evidence="3">
    <name type="scientific">Sesamum radiatum</name>
    <name type="common">Black benniseed</name>
    <dbReference type="NCBI Taxonomy" id="300843"/>
    <lineage>
        <taxon>Eukaryota</taxon>
        <taxon>Viridiplantae</taxon>
        <taxon>Streptophyta</taxon>
        <taxon>Embryophyta</taxon>
        <taxon>Tracheophyta</taxon>
        <taxon>Spermatophyta</taxon>
        <taxon>Magnoliopsida</taxon>
        <taxon>eudicotyledons</taxon>
        <taxon>Gunneridae</taxon>
        <taxon>Pentapetalae</taxon>
        <taxon>asterids</taxon>
        <taxon>lamiids</taxon>
        <taxon>Lamiales</taxon>
        <taxon>Pedaliaceae</taxon>
        <taxon>Sesamum</taxon>
    </lineage>
</organism>
<dbReference type="Gene3D" id="1.25.40.10">
    <property type="entry name" value="Tetratricopeptide repeat domain"/>
    <property type="match status" value="1"/>
</dbReference>
<dbReference type="PANTHER" id="PTHR47926">
    <property type="entry name" value="PENTATRICOPEPTIDE REPEAT-CONTAINING PROTEIN"/>
    <property type="match status" value="1"/>
</dbReference>
<dbReference type="Pfam" id="PF13041">
    <property type="entry name" value="PPR_2"/>
    <property type="match status" value="1"/>
</dbReference>